<sequence>MAAVIGKQERFNRDNDQNIRRMEKARNISWVSPKRRVHKTHKQRSVEKIWKQEHEHHDVEWTPPTRAKNSSKKVKLTPEVENFKGNGIPKKRRSALNRRSSLVIVDSESDSEDEVLEELCIIKMKERKRARNSSSEIIKRNTKDITAENVGFANASLHTSSSSLTSSSTLSDSAMKSDGSSNSKCAKTNLKAKTEARPKCHQCMKIERKIVVPCQKCKSKMYCVQCIKQWYPKLTEEEVAEQCPCCRRNCNCNFCLHSSGLIKTSKRDITVRQKVQHLHYLIRALLPFLEQLCEEQTREIQIEASILGSSPEIAENFCNNDERVFCNHCATSIVDLHRSCPKCAYELCLNCCQEIRAESLSSRAEIKYEYLNRGSEYMHGGDPLPCVFENPEDQGDPPLVMWNANDDGSIYCAPKAMGGCGDCILELKRILPMGWISKLKKKAGDLVGLGTESTSLICNHSGVGRNMLRRAASREGSKDNFLYCPAMSDVQEDEELFRFQKHWVKGEPVIVRGALEATTHLSWEPMVMWRALCENVDPETSAKLSEVKAIDCLAVCEVEINTRSFFKGYTEGRRYKNFWPEMLKLKDWPPSDKFEDLLPRHCDEFISALPFQEYSDPKAGILNLAVKFPPSLLKPDMGPKTYIAYGTREELGRGDSVTKLHCDMSDAVNILTHTAEVALSEEQHTAIQQLQRKHLAQDEKERLVQERHPTEQLGDSSGSRKAVDLSNIAELERHPSNVSEELDIFHDQLSGATLPCLLTEGETDETSGALWDIFRREDVFKLEEYLRKHSMEFRHTFCSPVQQVVHPIHDQCFYLTSEHKKKLKEEFGIEPWTFEQRVGEAVFIPAGCPHQVRNLKSCTKVAVDFVSPENVEECLRLTEEFRQLPKNHKAREDKLEVTPFCNDILLVMPFDKYVRVEPNKIIIE</sequence>
<dbReference type="EMBL" id="CM004402">
    <property type="protein sequence ID" value="KAG8635168.1"/>
    <property type="molecule type" value="Genomic_DNA"/>
</dbReference>
<comment type="caution">
    <text evidence="1">The sequence shown here is derived from an EMBL/GenBank/DDBJ whole genome shotgun (WGS) entry which is preliminary data.</text>
</comment>
<accession>A0ACB7G624</accession>
<reference evidence="2" key="1">
    <citation type="journal article" date="2016" name="Nat. Biotechnol.">
        <title>Sequencing wild and cultivated cassava and related species reveals extensive interspecific hybridization and genetic diversity.</title>
        <authorList>
            <person name="Bredeson J.V."/>
            <person name="Lyons J.B."/>
            <person name="Prochnik S.E."/>
            <person name="Wu G.A."/>
            <person name="Ha C.M."/>
            <person name="Edsinger-Gonzales E."/>
            <person name="Grimwood J."/>
            <person name="Schmutz J."/>
            <person name="Rabbi I.Y."/>
            <person name="Egesi C."/>
            <person name="Nauluvula P."/>
            <person name="Lebot V."/>
            <person name="Ndunguru J."/>
            <person name="Mkamilo G."/>
            <person name="Bart R.S."/>
            <person name="Setter T.L."/>
            <person name="Gleadow R.M."/>
            <person name="Kulakow P."/>
            <person name="Ferguson M.E."/>
            <person name="Rounsley S."/>
            <person name="Rokhsar D.S."/>
        </authorList>
    </citation>
    <scope>NUCLEOTIDE SEQUENCE [LARGE SCALE GENOMIC DNA]</scope>
    <source>
        <strain evidence="2">cv. AM560-2</strain>
    </source>
</reference>
<proteinExistence type="predicted"/>
<gene>
    <name evidence="1" type="ORF">MANES_16G003400v8</name>
</gene>
<keyword evidence="2" id="KW-1185">Reference proteome</keyword>
<name>A0ACB7G624_MANES</name>
<evidence type="ECO:0000313" key="1">
    <source>
        <dbReference type="EMBL" id="KAG8635168.1"/>
    </source>
</evidence>
<dbReference type="Proteomes" id="UP000091857">
    <property type="component" value="Chromosome 16"/>
</dbReference>
<organism evidence="1 2">
    <name type="scientific">Manihot esculenta</name>
    <name type="common">Cassava</name>
    <name type="synonym">Jatropha manihot</name>
    <dbReference type="NCBI Taxonomy" id="3983"/>
    <lineage>
        <taxon>Eukaryota</taxon>
        <taxon>Viridiplantae</taxon>
        <taxon>Streptophyta</taxon>
        <taxon>Embryophyta</taxon>
        <taxon>Tracheophyta</taxon>
        <taxon>Spermatophyta</taxon>
        <taxon>Magnoliopsida</taxon>
        <taxon>eudicotyledons</taxon>
        <taxon>Gunneridae</taxon>
        <taxon>Pentapetalae</taxon>
        <taxon>rosids</taxon>
        <taxon>fabids</taxon>
        <taxon>Malpighiales</taxon>
        <taxon>Euphorbiaceae</taxon>
        <taxon>Crotonoideae</taxon>
        <taxon>Manihoteae</taxon>
        <taxon>Manihot</taxon>
    </lineage>
</organism>
<protein>
    <submittedName>
        <fullName evidence="1">Uncharacterized protein</fullName>
    </submittedName>
</protein>
<evidence type="ECO:0000313" key="2">
    <source>
        <dbReference type="Proteomes" id="UP000091857"/>
    </source>
</evidence>